<dbReference type="EMBL" id="JBDPZD010000001">
    <property type="protein sequence ID" value="MEO3690547.1"/>
    <property type="molecule type" value="Genomic_DNA"/>
</dbReference>
<proteinExistence type="predicted"/>
<dbReference type="InterPro" id="IPR029060">
    <property type="entry name" value="PIN-like_dom_sf"/>
</dbReference>
<dbReference type="PANTHER" id="PTHR34610">
    <property type="entry name" value="SSL7007 PROTEIN"/>
    <property type="match status" value="1"/>
</dbReference>
<keyword evidence="3" id="KW-1185">Reference proteome</keyword>
<evidence type="ECO:0000259" key="1">
    <source>
        <dbReference type="Pfam" id="PF13470"/>
    </source>
</evidence>
<sequence length="141" mass="15387">MRWVLDTDVIVAAMRSPAGASAALLLAALDGRVQLVANVALVLEYEAVCLRPQHLEEAGLSVAQAQAFLDAVAALMEPVHSHFIWRPQLRDAADEMVLEAAVNGQANSIVSFNHRDFADAPARFGLDLLLPRDALRRIRHD</sequence>
<dbReference type="Proteomes" id="UP001495147">
    <property type="component" value="Unassembled WGS sequence"/>
</dbReference>
<organism evidence="2 3">
    <name type="scientific">Roseateles paludis</name>
    <dbReference type="NCBI Taxonomy" id="3145238"/>
    <lineage>
        <taxon>Bacteria</taxon>
        <taxon>Pseudomonadati</taxon>
        <taxon>Pseudomonadota</taxon>
        <taxon>Betaproteobacteria</taxon>
        <taxon>Burkholderiales</taxon>
        <taxon>Sphaerotilaceae</taxon>
        <taxon>Roseateles</taxon>
    </lineage>
</organism>
<feature type="domain" description="PIN" evidence="1">
    <location>
        <begin position="2"/>
        <end position="114"/>
    </location>
</feature>
<evidence type="ECO:0000313" key="3">
    <source>
        <dbReference type="Proteomes" id="UP001495147"/>
    </source>
</evidence>
<gene>
    <name evidence="2" type="ORF">ABDJ85_03650</name>
</gene>
<accession>A0ABV0FZJ4</accession>
<dbReference type="RefSeq" id="WP_347703373.1">
    <property type="nucleotide sequence ID" value="NZ_JBDPZD010000001.1"/>
</dbReference>
<dbReference type="PANTHER" id="PTHR34610:SF3">
    <property type="entry name" value="SSL7007 PROTEIN"/>
    <property type="match status" value="1"/>
</dbReference>
<protein>
    <submittedName>
        <fullName evidence="2">Toxin-antitoxin system toxin component, PIN family</fullName>
    </submittedName>
</protein>
<dbReference type="Pfam" id="PF13470">
    <property type="entry name" value="PIN_3"/>
    <property type="match status" value="1"/>
</dbReference>
<dbReference type="NCBIfam" id="TIGR00305">
    <property type="entry name" value="putative toxin-antitoxin system toxin component, PIN family"/>
    <property type="match status" value="1"/>
</dbReference>
<dbReference type="InterPro" id="IPR002716">
    <property type="entry name" value="PIN_dom"/>
</dbReference>
<evidence type="ECO:0000313" key="2">
    <source>
        <dbReference type="EMBL" id="MEO3690547.1"/>
    </source>
</evidence>
<name>A0ABV0FZJ4_9BURK</name>
<reference evidence="2 3" key="1">
    <citation type="submission" date="2024-05" db="EMBL/GenBank/DDBJ databases">
        <title>Roseateles sp. DJS-2-20 16S ribosomal RNA gene Genome sequencing and assembly.</title>
        <authorList>
            <person name="Woo H."/>
        </authorList>
    </citation>
    <scope>NUCLEOTIDE SEQUENCE [LARGE SCALE GENOMIC DNA]</scope>
    <source>
        <strain evidence="2 3">DJS-2-20</strain>
    </source>
</reference>
<dbReference type="SUPFAM" id="SSF88723">
    <property type="entry name" value="PIN domain-like"/>
    <property type="match status" value="1"/>
</dbReference>
<dbReference type="InterPro" id="IPR002850">
    <property type="entry name" value="PIN_toxin-like"/>
</dbReference>
<comment type="caution">
    <text evidence="2">The sequence shown here is derived from an EMBL/GenBank/DDBJ whole genome shotgun (WGS) entry which is preliminary data.</text>
</comment>